<protein>
    <submittedName>
        <fullName evidence="1">Capsid fiber protein</fullName>
    </submittedName>
</protein>
<reference evidence="1" key="1">
    <citation type="journal article" date="2021" name="Proc. Natl. Acad. Sci. U.S.A.">
        <title>A Catalog of Tens of Thousands of Viruses from Human Metagenomes Reveals Hidden Associations with Chronic Diseases.</title>
        <authorList>
            <person name="Tisza M.J."/>
            <person name="Buck C.B."/>
        </authorList>
    </citation>
    <scope>NUCLEOTIDE SEQUENCE</scope>
    <source>
        <strain evidence="1">CtLYR7</strain>
    </source>
</reference>
<dbReference type="EMBL" id="BK032502">
    <property type="protein sequence ID" value="DAF43290.1"/>
    <property type="molecule type" value="Genomic_DNA"/>
</dbReference>
<dbReference type="Pfam" id="PF09956">
    <property type="entry name" value="Phage_cement_2"/>
    <property type="match status" value="1"/>
</dbReference>
<sequence>MTTPTKKVVLVTTTQAAAPIVANRFIGFDGKQAKAAAPVLGVSPRDAEAGDTVAVDCIGIALVEAGGAVVAGAKVAADANGCAVAGETQAAGYAVTAAAAAGDVIAVLLKG</sequence>
<proteinExistence type="predicted"/>
<organism evidence="1">
    <name type="scientific">Myoviridae sp. ctLYR7</name>
    <dbReference type="NCBI Taxonomy" id="2827679"/>
    <lineage>
        <taxon>Viruses</taxon>
        <taxon>Duplodnaviria</taxon>
        <taxon>Heunggongvirae</taxon>
        <taxon>Uroviricota</taxon>
        <taxon>Caudoviricetes</taxon>
    </lineage>
</organism>
<evidence type="ECO:0000313" key="1">
    <source>
        <dbReference type="EMBL" id="DAF43290.1"/>
    </source>
</evidence>
<name>A0A8S5RXZ9_9CAUD</name>
<accession>A0A8S5RXZ9</accession>
<dbReference type="InterPro" id="IPR011231">
    <property type="entry name" value="Phage_VT1-Sakai_H0018"/>
</dbReference>